<dbReference type="InterPro" id="IPR019734">
    <property type="entry name" value="TPR_rpt"/>
</dbReference>
<keyword evidence="1" id="KW-0802">TPR repeat</keyword>
<organism evidence="2 3">
    <name type="scientific">Pseudomyxococcus hansupus</name>
    <dbReference type="NCBI Taxonomy" id="1297742"/>
    <lineage>
        <taxon>Bacteria</taxon>
        <taxon>Pseudomonadati</taxon>
        <taxon>Myxococcota</taxon>
        <taxon>Myxococcia</taxon>
        <taxon>Myxococcales</taxon>
        <taxon>Cystobacterineae</taxon>
        <taxon>Myxococcaceae</taxon>
        <taxon>Pseudomyxococcus</taxon>
    </lineage>
</organism>
<feature type="repeat" description="TPR" evidence="1">
    <location>
        <begin position="105"/>
        <end position="138"/>
    </location>
</feature>
<dbReference type="InterPro" id="IPR011990">
    <property type="entry name" value="TPR-like_helical_dom_sf"/>
</dbReference>
<sequence>MKKRLDEARVALTAGKLPEADEALRESAATKAFAKEYAALKAQVTEAQKKAAAAAVPTSGVEKPPAPVSEAAKAEKEGLDHLTNKRYGQAIERLEHCLGLDAKRAECHLYLGVAFARNQQTEQGLKHYRRFMELAPNHPRYAGVKKLVDDYEQK</sequence>
<keyword evidence="3" id="KW-1185">Reference proteome</keyword>
<evidence type="ECO:0000313" key="2">
    <source>
        <dbReference type="EMBL" id="AKQ64419.1"/>
    </source>
</evidence>
<name>A0A0H4WNQ1_9BACT</name>
<proteinExistence type="predicted"/>
<dbReference type="Proteomes" id="UP000009026">
    <property type="component" value="Chromosome"/>
</dbReference>
<dbReference type="SUPFAM" id="SSF48452">
    <property type="entry name" value="TPR-like"/>
    <property type="match status" value="1"/>
</dbReference>
<dbReference type="STRING" id="1297742.A176_001331"/>
<dbReference type="AlphaFoldDB" id="A0A0H4WNQ1"/>
<reference evidence="2 3" key="1">
    <citation type="journal article" date="2016" name="PLoS ONE">
        <title>Complete Genome Sequence and Comparative Genomics of a Novel Myxobacterium Myxococcus hansupus.</title>
        <authorList>
            <person name="Sharma G."/>
            <person name="Narwani T."/>
            <person name="Subramanian S."/>
        </authorList>
    </citation>
    <scope>NUCLEOTIDE SEQUENCE [LARGE SCALE GENOMIC DNA]</scope>
    <source>
        <strain evidence="3">mixupus</strain>
    </source>
</reference>
<dbReference type="EMBL" id="CP012109">
    <property type="protein sequence ID" value="AKQ64419.1"/>
    <property type="molecule type" value="Genomic_DNA"/>
</dbReference>
<accession>A0A0H4WNQ1</accession>
<dbReference type="PROSITE" id="PS50005">
    <property type="entry name" value="TPR"/>
    <property type="match status" value="1"/>
</dbReference>
<protein>
    <submittedName>
        <fullName evidence="2">Adenylate cyclase</fullName>
    </submittedName>
</protein>
<dbReference type="Gene3D" id="1.25.40.10">
    <property type="entry name" value="Tetratricopeptide repeat domain"/>
    <property type="match status" value="1"/>
</dbReference>
<dbReference type="RefSeq" id="WP_226994217.1">
    <property type="nucleotide sequence ID" value="NZ_CP012109.1"/>
</dbReference>
<evidence type="ECO:0000256" key="1">
    <source>
        <dbReference type="PROSITE-ProRule" id="PRU00339"/>
    </source>
</evidence>
<evidence type="ECO:0000313" key="3">
    <source>
        <dbReference type="Proteomes" id="UP000009026"/>
    </source>
</evidence>
<gene>
    <name evidence="2" type="ORF">A176_001331</name>
</gene>
<dbReference type="Pfam" id="PF14559">
    <property type="entry name" value="TPR_19"/>
    <property type="match status" value="1"/>
</dbReference>
<dbReference type="PATRIC" id="fig|1297742.4.peg.1347"/>
<dbReference type="KEGG" id="mym:A176_001331"/>